<comment type="caution">
    <text evidence="1">The sequence shown here is derived from an EMBL/GenBank/DDBJ whole genome shotgun (WGS) entry which is preliminary data.</text>
</comment>
<evidence type="ECO:0000313" key="1">
    <source>
        <dbReference type="EMBL" id="MCL1627580.1"/>
    </source>
</evidence>
<evidence type="ECO:0000313" key="2">
    <source>
        <dbReference type="Proteomes" id="UP001202550"/>
    </source>
</evidence>
<evidence type="ECO:0008006" key="3">
    <source>
        <dbReference type="Google" id="ProtNLM"/>
    </source>
</evidence>
<dbReference type="SUPFAM" id="SSF64518">
    <property type="entry name" value="Phase 1 flagellin"/>
    <property type="match status" value="1"/>
</dbReference>
<keyword evidence="2" id="KW-1185">Reference proteome</keyword>
<dbReference type="Proteomes" id="UP001202550">
    <property type="component" value="Unassembled WGS sequence"/>
</dbReference>
<dbReference type="EMBL" id="JALZWP010000002">
    <property type="protein sequence ID" value="MCL1627580.1"/>
    <property type="molecule type" value="Genomic_DNA"/>
</dbReference>
<protein>
    <recommendedName>
        <fullName evidence="3">Flagellin</fullName>
    </recommendedName>
</protein>
<name>A0ABT0LZK3_9RHOB</name>
<sequence length="335" mass="34800">MNTHGSGDLAQTLMLRRLGGGLRQTVARIGGEIASGQHADTARALGGNLMQLASVEQGLVQAARHSSSAKFGATLLAAQQNALEQISQITNSLAPDLRMTMQATSPDAISAAGERARAGFEDAIGLLNMKVAGRHIFAGIAGDQRPFAEPQAILDALASGLPTAPSPSDITSHVASWFATGGPFDSLAYLGHSAPNGAIDLGDGNSIRLDVTGADQGLRESLAALALGALIAPLTTQMQPSDRRALLAAGSDAMIASTDSRIATQARIGTQEARAANALARAEAKAAAFQIIRTELREADPYERATALEAATQKLDALYLVTARLSRLSLTEYLR</sequence>
<proteinExistence type="predicted"/>
<gene>
    <name evidence="1" type="ORF">M3N55_02445</name>
</gene>
<organism evidence="1 2">
    <name type="scientific">Roseinatronobacter domitianus</name>
    <dbReference type="NCBI Taxonomy" id="2940293"/>
    <lineage>
        <taxon>Bacteria</taxon>
        <taxon>Pseudomonadati</taxon>
        <taxon>Pseudomonadota</taxon>
        <taxon>Alphaproteobacteria</taxon>
        <taxon>Rhodobacterales</taxon>
        <taxon>Paracoccaceae</taxon>
        <taxon>Roseinatronobacter</taxon>
    </lineage>
</organism>
<reference evidence="1 2" key="1">
    <citation type="submission" date="2022-05" db="EMBL/GenBank/DDBJ databases">
        <title>Seasonal and diel survey of microbial diversity of the Tyrrhenian coast.</title>
        <authorList>
            <person name="Gattoni G."/>
            <person name="Corral P."/>
        </authorList>
    </citation>
    <scope>NUCLEOTIDE SEQUENCE [LARGE SCALE GENOMIC DNA]</scope>
    <source>
        <strain evidence="1 2">V10</strain>
    </source>
</reference>
<dbReference type="RefSeq" id="WP_249056055.1">
    <property type="nucleotide sequence ID" value="NZ_JALZWP010000002.1"/>
</dbReference>
<accession>A0ABT0LZK3</accession>